<keyword evidence="2" id="KW-1185">Reference proteome</keyword>
<dbReference type="Proteomes" id="UP001500668">
    <property type="component" value="Unassembled WGS sequence"/>
</dbReference>
<sequence>MPGHPSWGWPAGPLAVSTDVRAAPVLREAAPGGAPLVDERRVAAPARGGRTGGVDHWQSLCAVMGGLVSAS</sequence>
<dbReference type="EMBL" id="BAAACA010000021">
    <property type="protein sequence ID" value="GAA0605724.1"/>
    <property type="molecule type" value="Genomic_DNA"/>
</dbReference>
<comment type="caution">
    <text evidence="1">The sequence shown here is derived from an EMBL/GenBank/DDBJ whole genome shotgun (WGS) entry which is preliminary data.</text>
</comment>
<proteinExistence type="predicted"/>
<organism evidence="1 2">
    <name type="scientific">Streptomyces crystallinus</name>
    <dbReference type="NCBI Taxonomy" id="68191"/>
    <lineage>
        <taxon>Bacteria</taxon>
        <taxon>Bacillati</taxon>
        <taxon>Actinomycetota</taxon>
        <taxon>Actinomycetes</taxon>
        <taxon>Kitasatosporales</taxon>
        <taxon>Streptomycetaceae</taxon>
        <taxon>Streptomyces</taxon>
    </lineage>
</organism>
<evidence type="ECO:0000313" key="1">
    <source>
        <dbReference type="EMBL" id="GAA0605724.1"/>
    </source>
</evidence>
<name>A0ABN1G7N2_9ACTN</name>
<protein>
    <submittedName>
        <fullName evidence="1">Uncharacterized protein</fullName>
    </submittedName>
</protein>
<reference evidence="1 2" key="1">
    <citation type="journal article" date="2019" name="Int. J. Syst. Evol. Microbiol.">
        <title>The Global Catalogue of Microorganisms (GCM) 10K type strain sequencing project: providing services to taxonomists for standard genome sequencing and annotation.</title>
        <authorList>
            <consortium name="The Broad Institute Genomics Platform"/>
            <consortium name="The Broad Institute Genome Sequencing Center for Infectious Disease"/>
            <person name="Wu L."/>
            <person name="Ma J."/>
        </authorList>
    </citation>
    <scope>NUCLEOTIDE SEQUENCE [LARGE SCALE GENOMIC DNA]</scope>
    <source>
        <strain evidence="1 2">JCM 5067</strain>
    </source>
</reference>
<gene>
    <name evidence="1" type="ORF">GCM10010394_39520</name>
</gene>
<accession>A0ABN1G7N2</accession>
<evidence type="ECO:0000313" key="2">
    <source>
        <dbReference type="Proteomes" id="UP001500668"/>
    </source>
</evidence>